<dbReference type="Proteomes" id="UP000572680">
    <property type="component" value="Unassembled WGS sequence"/>
</dbReference>
<protein>
    <recommendedName>
        <fullName evidence="4">TIGR04222 domain-containing membrane protein</fullName>
    </recommendedName>
</protein>
<reference evidence="2 3" key="1">
    <citation type="submission" date="2020-08" db="EMBL/GenBank/DDBJ databases">
        <title>Genomic Encyclopedia of Type Strains, Phase IV (KMG-IV): sequencing the most valuable type-strain genomes for metagenomic binning, comparative biology and taxonomic classification.</title>
        <authorList>
            <person name="Goeker M."/>
        </authorList>
    </citation>
    <scope>NUCLEOTIDE SEQUENCE [LARGE SCALE GENOMIC DNA]</scope>
    <source>
        <strain evidence="2 3">DSM 44197</strain>
    </source>
</reference>
<organism evidence="2 3">
    <name type="scientific">Actinomadura namibiensis</name>
    <dbReference type="NCBI Taxonomy" id="182080"/>
    <lineage>
        <taxon>Bacteria</taxon>
        <taxon>Bacillati</taxon>
        <taxon>Actinomycetota</taxon>
        <taxon>Actinomycetes</taxon>
        <taxon>Streptosporangiales</taxon>
        <taxon>Thermomonosporaceae</taxon>
        <taxon>Actinomadura</taxon>
    </lineage>
</organism>
<feature type="region of interest" description="Disordered" evidence="1">
    <location>
        <begin position="182"/>
        <end position="216"/>
    </location>
</feature>
<dbReference type="RefSeq" id="WP_182845046.1">
    <property type="nucleotide sequence ID" value="NZ_BAAALP010000024.1"/>
</dbReference>
<comment type="caution">
    <text evidence="2">The sequence shown here is derived from an EMBL/GenBank/DDBJ whole genome shotgun (WGS) entry which is preliminary data.</text>
</comment>
<sequence length="216" mass="22942">MGRRGVSAGELELYETAYLCGGAERVALVVLVALRQDGRIGIAPARRRVTVVRPESRHPVEAAALEVIPPAGLPLWRALTRIAAHPAVALVAASLRDRGLRPSRRPRRRPALDPGEGLRRAAVLGAPGIEDARLRRIFETPDPQLAEWARPKIVLRSTTANPAPDGRRMKRAAKQLERHLTRQTEASGHDHGADHGADHGGGCGGDSGGDPGGGSA</sequence>
<dbReference type="EMBL" id="JACJIA010000005">
    <property type="protein sequence ID" value="MBA8952818.1"/>
    <property type="molecule type" value="Genomic_DNA"/>
</dbReference>
<evidence type="ECO:0008006" key="4">
    <source>
        <dbReference type="Google" id="ProtNLM"/>
    </source>
</evidence>
<feature type="compositionally biased region" description="Gly residues" evidence="1">
    <location>
        <begin position="199"/>
        <end position="216"/>
    </location>
</feature>
<accession>A0A7W3LR78</accession>
<evidence type="ECO:0000313" key="2">
    <source>
        <dbReference type="EMBL" id="MBA8952818.1"/>
    </source>
</evidence>
<gene>
    <name evidence="2" type="ORF">HNR61_004464</name>
</gene>
<dbReference type="InterPro" id="IPR026467">
    <property type="entry name" value="Ser/Gly_Cys_C_dom"/>
</dbReference>
<feature type="region of interest" description="Disordered" evidence="1">
    <location>
        <begin position="99"/>
        <end position="119"/>
    </location>
</feature>
<proteinExistence type="predicted"/>
<evidence type="ECO:0000313" key="3">
    <source>
        <dbReference type="Proteomes" id="UP000572680"/>
    </source>
</evidence>
<dbReference type="NCBIfam" id="TIGR04222">
    <property type="entry name" value="near_uncomplex"/>
    <property type="match status" value="1"/>
</dbReference>
<name>A0A7W3LR78_ACTNM</name>
<feature type="compositionally biased region" description="Basic and acidic residues" evidence="1">
    <location>
        <begin position="182"/>
        <end position="198"/>
    </location>
</feature>
<evidence type="ECO:0000256" key="1">
    <source>
        <dbReference type="SAM" id="MobiDB-lite"/>
    </source>
</evidence>
<keyword evidence="3" id="KW-1185">Reference proteome</keyword>
<dbReference type="AlphaFoldDB" id="A0A7W3LR78"/>